<dbReference type="SUPFAM" id="SSF100950">
    <property type="entry name" value="NagB/RpiA/CoA transferase-like"/>
    <property type="match status" value="1"/>
</dbReference>
<dbReference type="InterPro" id="IPR036388">
    <property type="entry name" value="WH-like_DNA-bd_sf"/>
</dbReference>
<dbReference type="PROSITE" id="PS51000">
    <property type="entry name" value="HTH_DEOR_2"/>
    <property type="match status" value="1"/>
</dbReference>
<dbReference type="PRINTS" id="PR00037">
    <property type="entry name" value="HTHLACR"/>
</dbReference>
<evidence type="ECO:0000313" key="6">
    <source>
        <dbReference type="Proteomes" id="UP000546970"/>
    </source>
</evidence>
<gene>
    <name evidence="5" type="ORF">HF320_00510</name>
</gene>
<dbReference type="Pfam" id="PF00455">
    <property type="entry name" value="DeoRC"/>
    <property type="match status" value="1"/>
</dbReference>
<evidence type="ECO:0000256" key="2">
    <source>
        <dbReference type="ARBA" id="ARBA00023125"/>
    </source>
</evidence>
<dbReference type="Pfam" id="PF08220">
    <property type="entry name" value="HTH_DeoR"/>
    <property type="match status" value="1"/>
</dbReference>
<dbReference type="GO" id="GO:0003677">
    <property type="term" value="F:DNA binding"/>
    <property type="evidence" value="ECO:0007669"/>
    <property type="project" value="UniProtKB-KW"/>
</dbReference>
<sequence>MWETAPRENRKISIDERRAMIVEEVNRRSSIQVSDICEQFGVSEVTARNDLATLESGGALRRTHGGAVSIKRTITVTYPDQRLNKNVEAKRGVAEQAALFVKDGDSILVDTGTTTFEFVCCLTEFHNITIVTHDLSIATFAGANLPNAEVLLLGGVLRRDRQYATGFITNDILDKVYADKAFLATDSFHPDYGFTADNSGNAEVKTLMLEHSREHYMLMDASKVRRPDFIRYAGVNDFDAILTDYDPGTALASSIRDMDAKTRLITTDDD</sequence>
<evidence type="ECO:0000313" key="5">
    <source>
        <dbReference type="EMBL" id="NMF54823.1"/>
    </source>
</evidence>
<dbReference type="InterPro" id="IPR014036">
    <property type="entry name" value="DeoR-like_C"/>
</dbReference>
<protein>
    <submittedName>
        <fullName evidence="5">DeoR/GlpR transcriptional regulator</fullName>
    </submittedName>
</protein>
<dbReference type="InterPro" id="IPR050313">
    <property type="entry name" value="Carb_Metab_HTH_regulators"/>
</dbReference>
<keyword evidence="1" id="KW-0805">Transcription regulation</keyword>
<accession>A0A7X9UAJ5</accession>
<dbReference type="EMBL" id="JABBCP010000001">
    <property type="protein sequence ID" value="NMF54823.1"/>
    <property type="molecule type" value="Genomic_DNA"/>
</dbReference>
<dbReference type="GO" id="GO:0003700">
    <property type="term" value="F:DNA-binding transcription factor activity"/>
    <property type="evidence" value="ECO:0007669"/>
    <property type="project" value="InterPro"/>
</dbReference>
<dbReference type="SUPFAM" id="SSF46785">
    <property type="entry name" value="Winged helix' DNA-binding domain"/>
    <property type="match status" value="1"/>
</dbReference>
<organism evidence="5 6">
    <name type="scientific">Collinsella acetigenes</name>
    <dbReference type="NCBI Taxonomy" id="2713419"/>
    <lineage>
        <taxon>Bacteria</taxon>
        <taxon>Bacillati</taxon>
        <taxon>Actinomycetota</taxon>
        <taxon>Coriobacteriia</taxon>
        <taxon>Coriobacteriales</taxon>
        <taxon>Coriobacteriaceae</taxon>
        <taxon>Collinsella</taxon>
    </lineage>
</organism>
<dbReference type="InterPro" id="IPR036390">
    <property type="entry name" value="WH_DNA-bd_sf"/>
</dbReference>
<dbReference type="PANTHER" id="PTHR30363:SF44">
    <property type="entry name" value="AGA OPERON TRANSCRIPTIONAL REPRESSOR-RELATED"/>
    <property type="match status" value="1"/>
</dbReference>
<dbReference type="Gene3D" id="3.40.50.1360">
    <property type="match status" value="1"/>
</dbReference>
<dbReference type="AlphaFoldDB" id="A0A7X9UAJ5"/>
<dbReference type="Gene3D" id="1.10.10.10">
    <property type="entry name" value="Winged helix-like DNA-binding domain superfamily/Winged helix DNA-binding domain"/>
    <property type="match status" value="1"/>
</dbReference>
<keyword evidence="6" id="KW-1185">Reference proteome</keyword>
<dbReference type="Proteomes" id="UP000546970">
    <property type="component" value="Unassembled WGS sequence"/>
</dbReference>
<dbReference type="InterPro" id="IPR037171">
    <property type="entry name" value="NagB/RpiA_transferase-like"/>
</dbReference>
<comment type="caution">
    <text evidence="5">The sequence shown here is derived from an EMBL/GenBank/DDBJ whole genome shotgun (WGS) entry which is preliminary data.</text>
</comment>
<evidence type="ECO:0000256" key="3">
    <source>
        <dbReference type="ARBA" id="ARBA00023163"/>
    </source>
</evidence>
<name>A0A7X9UAJ5_9ACTN</name>
<dbReference type="SMART" id="SM00420">
    <property type="entry name" value="HTH_DEOR"/>
    <property type="match status" value="1"/>
</dbReference>
<dbReference type="InterPro" id="IPR001034">
    <property type="entry name" value="DeoR_HTH"/>
</dbReference>
<dbReference type="PROSITE" id="PS00894">
    <property type="entry name" value="HTH_DEOR_1"/>
    <property type="match status" value="1"/>
</dbReference>
<evidence type="ECO:0000259" key="4">
    <source>
        <dbReference type="PROSITE" id="PS51000"/>
    </source>
</evidence>
<keyword evidence="3" id="KW-0804">Transcription</keyword>
<evidence type="ECO:0000256" key="1">
    <source>
        <dbReference type="ARBA" id="ARBA00023015"/>
    </source>
</evidence>
<reference evidence="5 6" key="1">
    <citation type="submission" date="2020-04" db="EMBL/GenBank/DDBJ databases">
        <title>Collinsella sp. KGMB02528 nov., an anaerobic actinobacterium isolated from human feces.</title>
        <authorList>
            <person name="Han K.-I."/>
            <person name="Eom M.K."/>
            <person name="Kim J.-S."/>
            <person name="Lee K.C."/>
            <person name="Suh M.K."/>
            <person name="Park S.-H."/>
            <person name="Lee J.H."/>
            <person name="Kang S.W."/>
            <person name="Park J.-E."/>
            <person name="Oh B.S."/>
            <person name="Yu S.Y."/>
            <person name="Choi S.-H."/>
            <person name="Lee D.H."/>
            <person name="Yoon H."/>
            <person name="Kim B.-Y."/>
            <person name="Lee J.H."/>
            <person name="Lee J.-S."/>
        </authorList>
    </citation>
    <scope>NUCLEOTIDE SEQUENCE [LARGE SCALE GENOMIC DNA]</scope>
    <source>
        <strain evidence="5 6">KGMB02528</strain>
    </source>
</reference>
<dbReference type="PANTHER" id="PTHR30363">
    <property type="entry name" value="HTH-TYPE TRANSCRIPTIONAL REGULATOR SRLR-RELATED"/>
    <property type="match status" value="1"/>
</dbReference>
<feature type="domain" description="HTH deoR-type" evidence="4">
    <location>
        <begin position="14"/>
        <end position="69"/>
    </location>
</feature>
<dbReference type="SMART" id="SM01134">
    <property type="entry name" value="DeoRC"/>
    <property type="match status" value="1"/>
</dbReference>
<keyword evidence="2" id="KW-0238">DNA-binding</keyword>
<proteinExistence type="predicted"/>
<dbReference type="InterPro" id="IPR018356">
    <property type="entry name" value="Tscrpt_reg_HTH_DeoR_CS"/>
</dbReference>